<keyword evidence="1" id="KW-0732">Signal</keyword>
<dbReference type="VEuPathDB" id="TriTrypDB:TcIL3000_7_4760"/>
<proteinExistence type="predicted"/>
<reference evidence="3" key="1">
    <citation type="journal article" date="2012" name="Proc. Natl. Acad. Sci. U.S.A.">
        <title>Antigenic diversity is generated by distinct evolutionary mechanisms in African trypanosome species.</title>
        <authorList>
            <person name="Jackson A.P."/>
            <person name="Berry A."/>
            <person name="Aslett M."/>
            <person name="Allison H.C."/>
            <person name="Burton P."/>
            <person name="Vavrova-Anderson J."/>
            <person name="Brown R."/>
            <person name="Browne H."/>
            <person name="Corton N."/>
            <person name="Hauser H."/>
            <person name="Gamble J."/>
            <person name="Gilderthorp R."/>
            <person name="Marcello L."/>
            <person name="McQuillan J."/>
            <person name="Otto T.D."/>
            <person name="Quail M.A."/>
            <person name="Sanders M.J."/>
            <person name="van Tonder A."/>
            <person name="Ginger M.L."/>
            <person name="Field M.C."/>
            <person name="Barry J.D."/>
            <person name="Hertz-Fowler C."/>
            <person name="Berriman M."/>
        </authorList>
    </citation>
    <scope>NUCLEOTIDE SEQUENCE</scope>
    <source>
        <strain evidence="3">IL3000</strain>
    </source>
</reference>
<dbReference type="Gene3D" id="3.40.30.10">
    <property type="entry name" value="Glutaredoxin"/>
    <property type="match status" value="1"/>
</dbReference>
<dbReference type="AlphaFoldDB" id="G0UQK1"/>
<dbReference type="GO" id="GO:0006457">
    <property type="term" value="P:protein folding"/>
    <property type="evidence" value="ECO:0007669"/>
    <property type="project" value="TreeGrafter"/>
</dbReference>
<dbReference type="GO" id="GO:0005783">
    <property type="term" value="C:endoplasmic reticulum"/>
    <property type="evidence" value="ECO:0007669"/>
    <property type="project" value="TreeGrafter"/>
</dbReference>
<feature type="chain" id="PRO_5003410685" description="Thioredoxin domain-containing protein" evidence="1">
    <location>
        <begin position="26"/>
        <end position="148"/>
    </location>
</feature>
<name>G0UQK1_TRYCI</name>
<evidence type="ECO:0000256" key="1">
    <source>
        <dbReference type="SAM" id="SignalP"/>
    </source>
</evidence>
<gene>
    <name evidence="3" type="ORF">TCIL3000_7_4760</name>
</gene>
<organism evidence="3">
    <name type="scientific">Trypanosoma congolense (strain IL3000)</name>
    <dbReference type="NCBI Taxonomy" id="1068625"/>
    <lineage>
        <taxon>Eukaryota</taxon>
        <taxon>Discoba</taxon>
        <taxon>Euglenozoa</taxon>
        <taxon>Kinetoplastea</taxon>
        <taxon>Metakinetoplastina</taxon>
        <taxon>Trypanosomatida</taxon>
        <taxon>Trypanosomatidae</taxon>
        <taxon>Trypanosoma</taxon>
        <taxon>Nannomonas</taxon>
    </lineage>
</organism>
<protein>
    <recommendedName>
        <fullName evidence="2">Thioredoxin domain-containing protein</fullName>
    </recommendedName>
</protein>
<dbReference type="InterPro" id="IPR013766">
    <property type="entry name" value="Thioredoxin_domain"/>
</dbReference>
<dbReference type="Pfam" id="PF00085">
    <property type="entry name" value="Thioredoxin"/>
    <property type="match status" value="1"/>
</dbReference>
<dbReference type="PANTHER" id="PTHR45672:SF11">
    <property type="entry name" value="PROTEIN DISULFIDE-ISOMERASE C17H9.14C"/>
    <property type="match status" value="1"/>
</dbReference>
<dbReference type="PANTHER" id="PTHR45672">
    <property type="entry name" value="PROTEIN DISULFIDE-ISOMERASE C17H9.14C-RELATED"/>
    <property type="match status" value="1"/>
</dbReference>
<dbReference type="EMBL" id="HE575320">
    <property type="protein sequence ID" value="CCC91662.1"/>
    <property type="molecule type" value="Genomic_DNA"/>
</dbReference>
<feature type="signal peptide" evidence="1">
    <location>
        <begin position="1"/>
        <end position="25"/>
    </location>
</feature>
<sequence>MLIAKSPAVPALLALLLHCVGGGLAIYPDIHYEIPSHVVELTDATFDAVVMDPTKDVFVLCCVPWSRRCRTASKLWADVSMSQSKRWTANTFVAATLNAEAFPELAKRMKVNSYPTMLFYTRLEKETPLEYNGQDILTLVDSFIFQNS</sequence>
<dbReference type="InterPro" id="IPR051063">
    <property type="entry name" value="PDI"/>
</dbReference>
<evidence type="ECO:0000313" key="3">
    <source>
        <dbReference type="EMBL" id="CCC91662.1"/>
    </source>
</evidence>
<accession>G0UQK1</accession>
<dbReference type="SUPFAM" id="SSF52833">
    <property type="entry name" value="Thioredoxin-like"/>
    <property type="match status" value="1"/>
</dbReference>
<dbReference type="GO" id="GO:0003756">
    <property type="term" value="F:protein disulfide isomerase activity"/>
    <property type="evidence" value="ECO:0007669"/>
    <property type="project" value="TreeGrafter"/>
</dbReference>
<evidence type="ECO:0000259" key="2">
    <source>
        <dbReference type="Pfam" id="PF00085"/>
    </source>
</evidence>
<feature type="domain" description="Thioredoxin" evidence="2">
    <location>
        <begin position="38"/>
        <end position="133"/>
    </location>
</feature>
<dbReference type="InterPro" id="IPR036249">
    <property type="entry name" value="Thioredoxin-like_sf"/>
</dbReference>